<accession>A0ABD1MH22</accession>
<sequence>MECKLATIEVKDTHQIMIDQIPPHLAFCTPGKTLRIKHETHHTVKCSMREVMWCTRESIKYQRAKIMLMLEPKH</sequence>
<dbReference type="EMBL" id="JBGMDY010000005">
    <property type="protein sequence ID" value="KAL2334862.1"/>
    <property type="molecule type" value="Genomic_DNA"/>
</dbReference>
<protein>
    <submittedName>
        <fullName evidence="1">Uncharacterized protein</fullName>
    </submittedName>
</protein>
<proteinExistence type="predicted"/>
<gene>
    <name evidence="1" type="ORF">Fmac_016075</name>
</gene>
<comment type="caution">
    <text evidence="1">The sequence shown here is derived from an EMBL/GenBank/DDBJ whole genome shotgun (WGS) entry which is preliminary data.</text>
</comment>
<evidence type="ECO:0000313" key="2">
    <source>
        <dbReference type="Proteomes" id="UP001603857"/>
    </source>
</evidence>
<name>A0ABD1MH22_9FABA</name>
<organism evidence="1 2">
    <name type="scientific">Flemingia macrophylla</name>
    <dbReference type="NCBI Taxonomy" id="520843"/>
    <lineage>
        <taxon>Eukaryota</taxon>
        <taxon>Viridiplantae</taxon>
        <taxon>Streptophyta</taxon>
        <taxon>Embryophyta</taxon>
        <taxon>Tracheophyta</taxon>
        <taxon>Spermatophyta</taxon>
        <taxon>Magnoliopsida</taxon>
        <taxon>eudicotyledons</taxon>
        <taxon>Gunneridae</taxon>
        <taxon>Pentapetalae</taxon>
        <taxon>rosids</taxon>
        <taxon>fabids</taxon>
        <taxon>Fabales</taxon>
        <taxon>Fabaceae</taxon>
        <taxon>Papilionoideae</taxon>
        <taxon>50 kb inversion clade</taxon>
        <taxon>NPAAA clade</taxon>
        <taxon>indigoferoid/millettioid clade</taxon>
        <taxon>Phaseoleae</taxon>
        <taxon>Flemingia</taxon>
    </lineage>
</organism>
<evidence type="ECO:0000313" key="1">
    <source>
        <dbReference type="EMBL" id="KAL2334862.1"/>
    </source>
</evidence>
<reference evidence="1 2" key="1">
    <citation type="submission" date="2024-08" db="EMBL/GenBank/DDBJ databases">
        <title>Insights into the chromosomal genome structure of Flemingia macrophylla.</title>
        <authorList>
            <person name="Ding Y."/>
            <person name="Zhao Y."/>
            <person name="Bi W."/>
            <person name="Wu M."/>
            <person name="Zhao G."/>
            <person name="Gong Y."/>
            <person name="Li W."/>
            <person name="Zhang P."/>
        </authorList>
    </citation>
    <scope>NUCLEOTIDE SEQUENCE [LARGE SCALE GENOMIC DNA]</scope>
    <source>
        <strain evidence="1">DYQJB</strain>
        <tissue evidence="1">Leaf</tissue>
    </source>
</reference>
<dbReference type="Proteomes" id="UP001603857">
    <property type="component" value="Unassembled WGS sequence"/>
</dbReference>
<dbReference type="AlphaFoldDB" id="A0ABD1MH22"/>
<keyword evidence="2" id="KW-1185">Reference proteome</keyword>